<reference evidence="2" key="1">
    <citation type="submission" date="2017-02" db="UniProtKB">
        <authorList>
            <consortium name="WormBaseParasite"/>
        </authorList>
    </citation>
    <scope>IDENTIFICATION</scope>
</reference>
<protein>
    <submittedName>
        <fullName evidence="2">Oxidored_FMN domain-containing protein</fullName>
    </submittedName>
</protein>
<organism evidence="1 2">
    <name type="scientific">Ascaris lumbricoides</name>
    <name type="common">Giant roundworm</name>
    <dbReference type="NCBI Taxonomy" id="6252"/>
    <lineage>
        <taxon>Eukaryota</taxon>
        <taxon>Metazoa</taxon>
        <taxon>Ecdysozoa</taxon>
        <taxon>Nematoda</taxon>
        <taxon>Chromadorea</taxon>
        <taxon>Rhabditida</taxon>
        <taxon>Spirurina</taxon>
        <taxon>Ascaridomorpha</taxon>
        <taxon>Ascaridoidea</taxon>
        <taxon>Ascarididae</taxon>
        <taxon>Ascaris</taxon>
    </lineage>
</organism>
<accession>A0A0M3HK97</accession>
<name>A0A0M3HK97_ASCLU</name>
<proteinExistence type="predicted"/>
<sequence>MYYLRTRPAVDAVQFTVDKTRLKEVNAKMLECALSDPEGCVMCSSNTSTYESCRFSVIAKLAGHMFLDWDPYIKELFRAKV</sequence>
<evidence type="ECO:0000313" key="2">
    <source>
        <dbReference type="WBParaSite" id="ALUE_0000194201-mRNA-1"/>
    </source>
</evidence>
<keyword evidence="1" id="KW-1185">Reference proteome</keyword>
<dbReference type="Proteomes" id="UP000036681">
    <property type="component" value="Unplaced"/>
</dbReference>
<evidence type="ECO:0000313" key="1">
    <source>
        <dbReference type="Proteomes" id="UP000036681"/>
    </source>
</evidence>
<dbReference type="WBParaSite" id="ALUE_0000194201-mRNA-1">
    <property type="protein sequence ID" value="ALUE_0000194201-mRNA-1"/>
    <property type="gene ID" value="ALUE_0000194201"/>
</dbReference>
<dbReference type="AlphaFoldDB" id="A0A0M3HK97"/>